<protein>
    <recommendedName>
        <fullName evidence="2">DUF2231 domain-containing protein</fullName>
    </recommendedName>
</protein>
<feature type="transmembrane region" description="Helical" evidence="1">
    <location>
        <begin position="147"/>
        <end position="166"/>
    </location>
</feature>
<organism evidence="3 4">
    <name type="scientific">Pseudoclavibacter endophyticus</name>
    <dbReference type="NCBI Taxonomy" id="1778590"/>
    <lineage>
        <taxon>Bacteria</taxon>
        <taxon>Bacillati</taxon>
        <taxon>Actinomycetota</taxon>
        <taxon>Actinomycetes</taxon>
        <taxon>Micrococcales</taxon>
        <taxon>Microbacteriaceae</taxon>
        <taxon>Pseudoclavibacter</taxon>
    </lineage>
</organism>
<feature type="transmembrane region" description="Helical" evidence="1">
    <location>
        <begin position="94"/>
        <end position="117"/>
    </location>
</feature>
<sequence length="180" mass="19271">MLDSFLGLPLHPLVVHGLVVIGPLTAATAIVYAVRRRWRRALRWPLLVALVATGVLAIVVRQSGEALRDRLYPMLSSGGAPVQGSEPVWLHSQLGSTAGIIGLVWAVIAIVLVWWFVRPPGARGWRGRIDVRDEDARGKTPLTVTDVVWAGVLAAASIAALVWMLVAAHSGASATWGNLL</sequence>
<evidence type="ECO:0000313" key="3">
    <source>
        <dbReference type="EMBL" id="KAB1647868.1"/>
    </source>
</evidence>
<accession>A0A6H9WMH2</accession>
<reference evidence="3 4" key="1">
    <citation type="submission" date="2019-09" db="EMBL/GenBank/DDBJ databases">
        <title>Phylogeny of genus Pseudoclavibacter and closely related genus.</title>
        <authorList>
            <person name="Li Y."/>
        </authorList>
    </citation>
    <scope>NUCLEOTIDE SEQUENCE [LARGE SCALE GENOMIC DNA]</scope>
    <source>
        <strain evidence="3 4">EGI 60007</strain>
    </source>
</reference>
<feature type="transmembrane region" description="Helical" evidence="1">
    <location>
        <begin position="46"/>
        <end position="64"/>
    </location>
</feature>
<keyword evidence="4" id="KW-1185">Reference proteome</keyword>
<dbReference type="Pfam" id="PF09990">
    <property type="entry name" value="DUF2231"/>
    <property type="match status" value="1"/>
</dbReference>
<dbReference type="Proteomes" id="UP000431744">
    <property type="component" value="Unassembled WGS sequence"/>
</dbReference>
<evidence type="ECO:0000259" key="2">
    <source>
        <dbReference type="Pfam" id="PF09990"/>
    </source>
</evidence>
<keyword evidence="1" id="KW-1133">Transmembrane helix</keyword>
<name>A0A6H9WMH2_9MICO</name>
<comment type="caution">
    <text evidence="3">The sequence shown here is derived from an EMBL/GenBank/DDBJ whole genome shotgun (WGS) entry which is preliminary data.</text>
</comment>
<feature type="transmembrane region" description="Helical" evidence="1">
    <location>
        <begin position="13"/>
        <end position="34"/>
    </location>
</feature>
<evidence type="ECO:0000313" key="4">
    <source>
        <dbReference type="Proteomes" id="UP000431744"/>
    </source>
</evidence>
<dbReference type="EMBL" id="WBJY01000003">
    <property type="protein sequence ID" value="KAB1647868.1"/>
    <property type="molecule type" value="Genomic_DNA"/>
</dbReference>
<dbReference type="InterPro" id="IPR019251">
    <property type="entry name" value="DUF2231_TM"/>
</dbReference>
<gene>
    <name evidence="3" type="ORF">F8O04_12675</name>
</gene>
<proteinExistence type="predicted"/>
<keyword evidence="1" id="KW-0812">Transmembrane</keyword>
<evidence type="ECO:0000256" key="1">
    <source>
        <dbReference type="SAM" id="Phobius"/>
    </source>
</evidence>
<feature type="domain" description="DUF2231" evidence="2">
    <location>
        <begin position="7"/>
        <end position="176"/>
    </location>
</feature>
<dbReference type="RefSeq" id="WP_158029761.1">
    <property type="nucleotide sequence ID" value="NZ_BMHG01000001.1"/>
</dbReference>
<keyword evidence="1" id="KW-0472">Membrane</keyword>
<dbReference type="AlphaFoldDB" id="A0A6H9WMH2"/>